<dbReference type="EMBL" id="SRIB01000006">
    <property type="protein sequence ID" value="TFZ40264.1"/>
    <property type="molecule type" value="Genomic_DNA"/>
</dbReference>
<comment type="caution">
    <text evidence="3">The sequence shown here is derived from an EMBL/GenBank/DDBJ whole genome shotgun (WGS) entry which is preliminary data.</text>
</comment>
<keyword evidence="3" id="KW-0489">Methyltransferase</keyword>
<keyword evidence="4" id="KW-1185">Reference proteome</keyword>
<name>A0A4Z0D5W7_9FIRM</name>
<protein>
    <submittedName>
        <fullName evidence="3">Class I SAM-dependent methyltransferase</fullName>
    </submittedName>
</protein>
<accession>A0A4Z0D5W7</accession>
<dbReference type="GO" id="GO:0008168">
    <property type="term" value="F:methyltransferase activity"/>
    <property type="evidence" value="ECO:0007669"/>
    <property type="project" value="UniProtKB-KW"/>
</dbReference>
<dbReference type="Gene3D" id="3.40.50.150">
    <property type="entry name" value="Vaccinia Virus protein VP39"/>
    <property type="match status" value="1"/>
</dbReference>
<evidence type="ECO:0000256" key="1">
    <source>
        <dbReference type="ARBA" id="ARBA00022679"/>
    </source>
</evidence>
<dbReference type="Proteomes" id="UP000298381">
    <property type="component" value="Unassembled WGS sequence"/>
</dbReference>
<evidence type="ECO:0000313" key="3">
    <source>
        <dbReference type="EMBL" id="TFZ40264.1"/>
    </source>
</evidence>
<dbReference type="AlphaFoldDB" id="A0A4Z0D5W7"/>
<dbReference type="Pfam" id="PF13649">
    <property type="entry name" value="Methyltransf_25"/>
    <property type="match status" value="1"/>
</dbReference>
<dbReference type="SUPFAM" id="SSF53335">
    <property type="entry name" value="S-adenosyl-L-methionine-dependent methyltransferases"/>
    <property type="match status" value="1"/>
</dbReference>
<evidence type="ECO:0000259" key="2">
    <source>
        <dbReference type="Pfam" id="PF13649"/>
    </source>
</evidence>
<reference evidence="3 4" key="1">
    <citation type="submission" date="2019-03" db="EMBL/GenBank/DDBJ databases">
        <title>Draft genome sequence data and analysis of a Fermenting Bacterium, Soehngenia longevitae strain 1933PT, isolated from petroleum reservoir in Azerbaijan.</title>
        <authorList>
            <person name="Grouzdev D.S."/>
            <person name="Bidzhieva S.K."/>
            <person name="Sokolova D.S."/>
            <person name="Tourova T.P."/>
            <person name="Poltaraus A.B."/>
            <person name="Nazina T.N."/>
        </authorList>
    </citation>
    <scope>NUCLEOTIDE SEQUENCE [LARGE SCALE GENOMIC DNA]</scope>
    <source>
        <strain evidence="3 4">1933P</strain>
    </source>
</reference>
<gene>
    <name evidence="3" type="ORF">E4100_05475</name>
</gene>
<dbReference type="InterPro" id="IPR029063">
    <property type="entry name" value="SAM-dependent_MTases_sf"/>
</dbReference>
<dbReference type="GO" id="GO:0032259">
    <property type="term" value="P:methylation"/>
    <property type="evidence" value="ECO:0007669"/>
    <property type="project" value="UniProtKB-KW"/>
</dbReference>
<dbReference type="PANTHER" id="PTHR43861">
    <property type="entry name" value="TRANS-ACONITATE 2-METHYLTRANSFERASE-RELATED"/>
    <property type="match status" value="1"/>
</dbReference>
<dbReference type="OrthoDB" id="9811589at2"/>
<feature type="domain" description="Methyltransferase" evidence="2">
    <location>
        <begin position="43"/>
        <end position="136"/>
    </location>
</feature>
<dbReference type="InterPro" id="IPR041698">
    <property type="entry name" value="Methyltransf_25"/>
</dbReference>
<keyword evidence="1 3" id="KW-0808">Transferase</keyword>
<dbReference type="PANTHER" id="PTHR43861:SF6">
    <property type="entry name" value="METHYLTRANSFERASE TYPE 11"/>
    <property type="match status" value="1"/>
</dbReference>
<evidence type="ECO:0000313" key="4">
    <source>
        <dbReference type="Proteomes" id="UP000298381"/>
    </source>
</evidence>
<sequence>MLNIYEKFALIYDELIDDIDYKTWGDFINKILELKDLTPQNTLEMACGTGKLTVELSKFISNIDAFDLSSDMLSIAYNKFKDNRNVRLYNLDMKNFKFNKKYDLVICGCDSLNYITNPDDLNKIFFNVKEHLNQNGLFIFDINSYYKISKIIGNNIFLNDKDGIFYTWDSSYDEKSEICDYFLTFFVLKSHNLYERFDEHHRQKAYKTEYIERKLIENGFRSVYKYSDYSFEQINDTTQRICFVASIN</sequence>
<organism evidence="3 4">
    <name type="scientific">Soehngenia longivitae</name>
    <dbReference type="NCBI Taxonomy" id="2562294"/>
    <lineage>
        <taxon>Bacteria</taxon>
        <taxon>Bacillati</taxon>
        <taxon>Bacillota</taxon>
        <taxon>Tissierellia</taxon>
        <taxon>Tissierellales</taxon>
        <taxon>Tissierellaceae</taxon>
        <taxon>Soehngenia</taxon>
    </lineage>
</organism>
<proteinExistence type="predicted"/>
<dbReference type="Gene3D" id="2.20.25.110">
    <property type="entry name" value="S-adenosyl-L-methionine-dependent methyltransferases"/>
    <property type="match status" value="1"/>
</dbReference>